<sequence>MINSCVLRHAIKPSIYHYLYASSPISFILISYSRSQETEGLETVHTSLGGNAVVPEGGSFLEPPSIATVPGEEILRKLMDQVPCLVEKNEKQAHRDEGFDTTEEGETKEIAEKEKQVDDVTGTILQIDKIEGASVNIEEEEKIVKHVEAMEDGEADVEGKPKSIEKETGGPEKYEEGEMKIEESVELETSNEVGSFEPGLSQGKEALSQTADAIVNNLDNPETVKEVCQEKEIKDSGTGDGTINEQRIGEERKEGEKSGICSSFLDDKGTDVVKAIETTEKEKEGTTCDTIGGGTYIVEAGIDIQKEKETTPGTGDGMQDKRNTEDIATVTHKTQETEEMYSQQADKPDVCMVSESESEEIVNKSPQGEGQNLILEKTAEVDSSEGENIKDGMDPEQKPDGLFVKHEENKQSMHQDLAMAEESTEENRDMETPTVIAAENNTSDTVPIPITTAQDHSVIEDDKIMDVVANVVPEDSKEEMSKYEDKIKETFAQQDEAVSEKSENSLALISGEIDTATSSECSEAIGSAKEETPIKIPGESFEDKKEEKPIDADAVGDSGLPIEKSLLPTDLNEKIEDAGLELQYKNSSEVPICHSLEQETTPVQDEKQPKVSDFEPQEQDHEENGPSKDLEKHAEDDSEACESMQNTNLENPSAEGAKTTEVNSKANEMAVEKEEKIHEMESEEKLAIDDAGTNLEEEKQKKEEAYDEQAYQMATSDRIEEVTSDEACSREFVDKKVDRSVQAAGFQEAETPLKNGDGENYEMSSIVNEEVIDEPKITDIGEVIDEERIKDDATHPSSELVFDEKLVEMSKGDGVEEQMKDDNAKVILQESIQEASVNDFQNDLKDAEKSVREMSEVSEAEKKDETNNNDESPDSTLQASLLKEQESLQTENLTAEAEEKDDDGSSIRKDEDEDNDNGLKEVKECSEKETLKGEEDVEQISPKNELGENLESSASMISAEIEEVALNKTTQDTEEEMDEGVEGVKKEVETGKEDGKEQVIDENDAKSIPIESMKEVTDSKLLDDENNAEEFIREISEESVAAGTNESITDATYQNDGSTLDAALETSTAKETLEDEEDVEQISPKNEPGENLESSASLIFAETEEVALNKTTWKTEEEMDDGVEGVKKEAETGKEDGEEQVIDENDAKSIPVESIKEVLVSKLLNDENNAEEFIREISEESVAAGTNESITDATYQNDGTTLDAAPETSTAKETLKDEEDVEQIPSKNEPRENLECLASMIPAETEEVALNKKTRKTEEEIDEGVEGIKKEAETGKEDGEEQVIDENNAKSIPVESIKEVPVSKLLNDENNAEEFKKEIYEESVAAGTNESITDVTCLNDGTTLDAAPETSTAEETLKDEEDVEQIPPKNEPGENLERSASMIPAETEEVALNKTTRKTEEEIDEGVEGIKKEAETGKEDDEEQVIDENNAKSIPVESIKEVPVSKLLNDENNAEEFKKKISEESVAAGTNENITDVTCQNYGTTPNIAPETSTAKETLKDEEDVEQIPPKNEPGENLESSAGMIPAETKEVTLNKTTRKTEEEIEEGVEGIKKEAETGKEDGEEQVIDENDAKSILVESIKDVPVSKLLNDENNVEVFKREIFEESVAAGTNDSITDETHQNDGTPNAALETSTVKQVKIVQGEGKDTIPAEASPKEEEEHDRARGFKGVGDNSSEIRLEEDLEKSDEETSKKIDAVAHETNQHIEFPSSTLETSPVQEQASVQRDNLTPEETSPEEKIYEDGSSNKKDEDKEKNTGLAEETRNAGETLKAEESLEQILQNDNLIEHPKQSINMTCAETEADAFSKMVDNHEEEIVEIPRGNAEAELLKEENIEVHVVEESNINSLSQESAEESPIKDFQNAAKNSEKSTEEMLESQIAGGDETNRNDEDCNSSLPISVDKIDESFEGEDKKITTAEASTHDEKEEHGSLEKAGEGNDGNHDLTVTNQDSTREASKVQEDSEQELQRIEPGEPEESSTVMAAETETGTLSDKIDDVTSQEEVVTVPNIEETIEKEKKEEHGSLDKAGEGNDSNPDLTITNQDSVREASKVQEDSEQELQRIEPGEPEESSTVMAAETEAGTLSDKIDDVTSQEEVVTIQNIEETVEKENKEEHGPLDRADDGNDSNPDLTVTDLDSAREASKVQEDSEQELQRIEPGEPEESSTVMAAETEAGALSDKIDDVTSQEEVVTVPNIEETIEKEKKEGSEDIDVTKVKGAVMEEDLKLVAEASDANKSVENDAEDENIISGGKEVETVEKKFELDSIQKLEVEEKRENKEEEAKNEDIIEVCGDTKLASLSVDAEEHVTTEEHTNTDISPQTTGETTAEEKAETVKEMEESVTTSVDEDAEKKVPEEESAINDQSRIIYKGDESGMLVEQEVHEIIQTAEEYGDIGKQGSVIKDSYEAPLSSTNEEIPLHKETEDESDKVKPNEEVKDSKSEITEPFEARGSVDRQEFETLRGEQGPNSDIYLVKASEGVSEKESNKSPVEISYLESESKGEILEEVQPDVNDSSSALTTGITRETSFKEAEPEDKRQIESFEPAPQEKGPVTESTERTTLESVDIDAKPEDSNFIENEDHGIPAASEAEELKNEMHEETPITGSEDYKEETTNETSLGNVLDHKQVECSTTLPKEPELMINEGNKATDENSTTYESIETPQTPQEIEIMLKEDMPINARDASKSVDPRIESIKEEVGSYQFDNLIEHHELDNEKQEGIDISKSSEVRDLANQGEICKPMSLEDEYSSNVGDEALKCIEATSAERKEAVLEEDNSTKKYEDSLTDNVEANKAAFELEEGTNNQEQAIGTKDYGVLAEENFEVSESGKKLEGVSESETGDQSSQKIPETDPGKVESITEIQDRSLKSVEQSSLESQEVREETGEKTEPRFETEGDVKETQNTDETVKDVLLTEEVHEKVDKAGSETLKCTEKDVNDTLELCAKSTEDERVHEVKESSLIAEECHEATESNEQTAIMSSDLQEAPTMEEMSLAKAINDEDNKMPAVLSTTKTAEESDEMIKIIKEEDSCCDKIKATTMVEIAKTGLEEAQLDEKPVQVSNITSNDAVSLEIEAEACQQEKIKDNVGLELPSNLASPNPIDDHENIMREQVAKENADADDVQENERASDVVYESKDHGIEELITSKIKEENEKSSEIESLGVEAAANEIAIDQNPPEVISKEEQGISATTERGEENVKDVELLEDDLRKTEEVPLQMDDCRERDISQLELQSNKDTQNQSPKEVLEEECGTPDETKEEIKEGPKLVSMTSSQGFEALKEDESTSGQTVPEEKLEDQNQTPAAALLSKEKDCGTERIIENIEECVQVEIPTDPQNDSPKKITEDTCLHKKETNELEVSGFGVELNTGMQKDSLNEVQVEESKSPDDASKLQTPDYETSKEAFESMSEAHGHKGFTASQETEIEEKHPEVAITDLTAGEDRSEKIIDPAEIIHDEVIEEGTFERTSNLRTELSKEAFKSISEVHGREALAESEDTEIKEKHPEVTVTDMAAEENQSERTIDATEIIHDKLKSEELTKREDQEIMEEKEGAKNGDPVTLGEETTKVCQEEYELKAEESLGDEGTQKDIQNKELYKEAEKADGIEKQMDTERIIEHLHLAAAENETMKESFLDEAGSELHLENQICEIASGNDGRTEAANVKEEEMDVEISQKEVPTDLVEANEATRDIHEEEETSKTTTEHIEEHVKEVEIEADEHPSAPKTTENTCSQKEETREQEVCGSGVECSTDMQKNGSNEFDEEEGRTPDEDSTLQPQGYENKIKDKEYLPEGNKMTEITETGAFEKTSELRAETSEEAFKSVSEVHEHEVLAESEHAEIKKEKHTEVAVTDWVAGENQNKKTIAATEVVHDELINEDEEDKQQFKEEKEDTKNCNPINLGEETTKESRQIHDPKAEESQEDKMETEIQNEEVSNESGEYHHLTAVENETINESFPDEALVENAEDMGTKLQVEKHSDEKTSGYDRTEAITNEEFGTEISEKESLQAPAEANETSQDIHQGERDSDSTSEKPIPIEAEPQETTERKKDAPQVLLQEPIVEATQGAGVGESEPGKATGIADAQGFEHKAERSIDEENIRGNDESMSAKTSLFDMMQSSTRERQVGGDLTEETRVEGEKAKSDEEKEDEEEEEGEEHKKTDSGSDAPVMVEASRDIVDVKVASKKHYNILSGVGSKVKNSISKVKKAITGKSSHPKQHSPK</sequence>
<feature type="region of interest" description="Disordered" evidence="1">
    <location>
        <begin position="3860"/>
        <end position="3927"/>
    </location>
</feature>
<feature type="region of interest" description="Disordered" evidence="1">
    <location>
        <begin position="591"/>
        <end position="710"/>
    </location>
</feature>
<feature type="compositionally biased region" description="Basic and acidic residues" evidence="1">
    <location>
        <begin position="89"/>
        <end position="98"/>
    </location>
</feature>
<feature type="compositionally biased region" description="Polar residues" evidence="1">
    <location>
        <begin position="1709"/>
        <end position="1733"/>
    </location>
</feature>
<feature type="region of interest" description="Disordered" evidence="1">
    <location>
        <begin position="2408"/>
        <end position="2578"/>
    </location>
</feature>
<feature type="compositionally biased region" description="Basic and acidic residues" evidence="1">
    <location>
        <begin position="3870"/>
        <end position="3881"/>
    </location>
</feature>
<feature type="region of interest" description="Disordered" evidence="1">
    <location>
        <begin position="89"/>
        <end position="108"/>
    </location>
</feature>
<dbReference type="PANTHER" id="PTHR35511">
    <property type="entry name" value="A-KINASE ANCHOR-LIKE PROTEIN"/>
    <property type="match status" value="1"/>
</dbReference>
<feature type="region of interest" description="Disordered" evidence="1">
    <location>
        <begin position="2303"/>
        <end position="2365"/>
    </location>
</feature>
<dbReference type="PANTHER" id="PTHR35511:SF2">
    <property type="entry name" value="A-KINASE ANCHOR-LIKE PROTEIN"/>
    <property type="match status" value="1"/>
</dbReference>
<dbReference type="EMBL" id="JAAWWB010000001">
    <property type="protein sequence ID" value="KAG6793469.1"/>
    <property type="molecule type" value="Genomic_DNA"/>
</dbReference>
<feature type="compositionally biased region" description="Basic and acidic residues" evidence="1">
    <location>
        <begin position="3675"/>
        <end position="3710"/>
    </location>
</feature>
<keyword evidence="3" id="KW-1185">Reference proteome</keyword>
<feature type="compositionally biased region" description="Basic and acidic residues" evidence="1">
    <location>
        <begin position="3390"/>
        <end position="3404"/>
    </location>
</feature>
<feature type="region of interest" description="Disordered" evidence="1">
    <location>
        <begin position="3361"/>
        <end position="3420"/>
    </location>
</feature>
<feature type="region of interest" description="Disordered" evidence="1">
    <location>
        <begin position="1036"/>
        <end position="1096"/>
    </location>
</feature>
<feature type="compositionally biased region" description="Basic and acidic residues" evidence="1">
    <location>
        <begin position="247"/>
        <end position="257"/>
    </location>
</feature>
<feature type="region of interest" description="Disordered" evidence="1">
    <location>
        <begin position="2591"/>
        <end position="2658"/>
    </location>
</feature>
<feature type="compositionally biased region" description="Basic and acidic residues" evidence="1">
    <location>
        <begin position="1012"/>
        <end position="1021"/>
    </location>
</feature>
<feature type="region of interest" description="Disordered" evidence="1">
    <location>
        <begin position="1185"/>
        <end position="1233"/>
    </location>
</feature>
<feature type="compositionally biased region" description="Acidic residues" evidence="1">
    <location>
        <begin position="4131"/>
        <end position="4140"/>
    </location>
</feature>
<feature type="compositionally biased region" description="Polar residues" evidence="1">
    <location>
        <begin position="1477"/>
        <end position="1496"/>
    </location>
</feature>
<feature type="region of interest" description="Disordered" evidence="1">
    <location>
        <begin position="1844"/>
        <end position="2208"/>
    </location>
</feature>
<feature type="region of interest" description="Disordered" evidence="1">
    <location>
        <begin position="231"/>
        <end position="262"/>
    </location>
</feature>
<feature type="compositionally biased region" description="Basic and acidic residues" evidence="1">
    <location>
        <begin position="1645"/>
        <end position="1666"/>
    </location>
</feature>
<feature type="region of interest" description="Disordered" evidence="1">
    <location>
        <begin position="3163"/>
        <end position="3297"/>
    </location>
</feature>
<feature type="region of interest" description="Disordered" evidence="1">
    <location>
        <begin position="302"/>
        <end position="431"/>
    </location>
</feature>
<feature type="compositionally biased region" description="Basic and acidic residues" evidence="1">
    <location>
        <begin position="1951"/>
        <end position="1971"/>
    </location>
</feature>
<feature type="compositionally biased region" description="Polar residues" evidence="1">
    <location>
        <begin position="2832"/>
        <end position="2843"/>
    </location>
</feature>
<feature type="compositionally biased region" description="Polar residues" evidence="1">
    <location>
        <begin position="1185"/>
        <end position="1200"/>
    </location>
</feature>
<accession>A0A8X8DK46</accession>
<feature type="compositionally biased region" description="Basic and acidic residues" evidence="1">
    <location>
        <begin position="604"/>
        <end position="635"/>
    </location>
</feature>
<feature type="region of interest" description="Disordered" evidence="1">
    <location>
        <begin position="2991"/>
        <end position="3010"/>
    </location>
</feature>
<feature type="compositionally biased region" description="Basic and acidic residues" evidence="1">
    <location>
        <begin position="541"/>
        <end position="551"/>
    </location>
</feature>
<dbReference type="Proteomes" id="UP000886885">
    <property type="component" value="Chromosome 1A"/>
</dbReference>
<feature type="region of interest" description="Disordered" evidence="1">
    <location>
        <begin position="835"/>
        <end position="1021"/>
    </location>
</feature>
<feature type="compositionally biased region" description="Polar residues" evidence="1">
    <location>
        <begin position="2648"/>
        <end position="2658"/>
    </location>
</feature>
<organism evidence="2 3">
    <name type="scientific">Populus tomentosa</name>
    <name type="common">Chinese white poplar</name>
    <dbReference type="NCBI Taxonomy" id="118781"/>
    <lineage>
        <taxon>Eukaryota</taxon>
        <taxon>Viridiplantae</taxon>
        <taxon>Streptophyta</taxon>
        <taxon>Embryophyta</taxon>
        <taxon>Tracheophyta</taxon>
        <taxon>Spermatophyta</taxon>
        <taxon>Magnoliopsida</taxon>
        <taxon>eudicotyledons</taxon>
        <taxon>Gunneridae</taxon>
        <taxon>Pentapetalae</taxon>
        <taxon>rosids</taxon>
        <taxon>fabids</taxon>
        <taxon>Malpighiales</taxon>
        <taxon>Salicaceae</taxon>
        <taxon>Saliceae</taxon>
        <taxon>Populus</taxon>
    </lineage>
</organism>
<feature type="compositionally biased region" description="Basic and acidic residues" evidence="1">
    <location>
        <begin position="2044"/>
        <end position="2064"/>
    </location>
</feature>
<feature type="compositionally biased region" description="Basic and acidic residues" evidence="1">
    <location>
        <begin position="157"/>
        <end position="178"/>
    </location>
</feature>
<feature type="compositionally biased region" description="Basic and acidic residues" evidence="1">
    <location>
        <begin position="387"/>
        <end position="413"/>
    </location>
</feature>
<feature type="region of interest" description="Disordered" evidence="1">
    <location>
        <begin position="152"/>
        <end position="178"/>
    </location>
</feature>
<feature type="compositionally biased region" description="Polar residues" evidence="1">
    <location>
        <begin position="2509"/>
        <end position="2523"/>
    </location>
</feature>
<feature type="compositionally biased region" description="Basic and acidic residues" evidence="1">
    <location>
        <begin position="2591"/>
        <end position="2610"/>
    </location>
</feature>
<feature type="compositionally biased region" description="Basic and acidic residues" evidence="1">
    <location>
        <begin position="2553"/>
        <end position="2578"/>
    </location>
</feature>
<feature type="region of interest" description="Disordered" evidence="1">
    <location>
        <begin position="2816"/>
        <end position="2904"/>
    </location>
</feature>
<feature type="compositionally biased region" description="Basic and acidic residues" evidence="1">
    <location>
        <begin position="1736"/>
        <end position="1773"/>
    </location>
</feature>
<evidence type="ECO:0000313" key="3">
    <source>
        <dbReference type="Proteomes" id="UP000886885"/>
    </source>
</evidence>
<feature type="compositionally biased region" description="Basic and acidic residues" evidence="1">
    <location>
        <begin position="2105"/>
        <end position="2122"/>
    </location>
</feature>
<feature type="region of interest" description="Disordered" evidence="1">
    <location>
        <begin position="3653"/>
        <end position="3782"/>
    </location>
</feature>
<feature type="region of interest" description="Disordered" evidence="1">
    <location>
        <begin position="2230"/>
        <end position="2249"/>
    </location>
</feature>
<feature type="compositionally biased region" description="Basic and acidic residues" evidence="1">
    <location>
        <begin position="4071"/>
        <end position="4089"/>
    </location>
</feature>
<feature type="compositionally biased region" description="Basic and acidic residues" evidence="1">
    <location>
        <begin position="1408"/>
        <end position="1417"/>
    </location>
</feature>
<feature type="compositionally biased region" description="Basic and acidic residues" evidence="1">
    <location>
        <begin position="2873"/>
        <end position="2904"/>
    </location>
</feature>
<feature type="compositionally biased region" description="Basic and acidic residues" evidence="1">
    <location>
        <begin position="3118"/>
        <end position="3128"/>
    </location>
</feature>
<feature type="compositionally biased region" description="Basic and acidic residues" evidence="1">
    <location>
        <begin position="4106"/>
        <end position="4130"/>
    </location>
</feature>
<feature type="region of interest" description="Disordered" evidence="1">
    <location>
        <begin position="1610"/>
        <end position="1773"/>
    </location>
</feature>
<feature type="compositionally biased region" description="Basic and acidic residues" evidence="1">
    <location>
        <begin position="3960"/>
        <end position="3976"/>
    </location>
</feature>
<feature type="compositionally biased region" description="Acidic residues" evidence="1">
    <location>
        <begin position="972"/>
        <end position="981"/>
    </location>
</feature>
<feature type="region of interest" description="Disordered" evidence="1">
    <location>
        <begin position="1117"/>
        <end position="1148"/>
    </location>
</feature>
<feature type="compositionally biased region" description="Basic and acidic residues" evidence="1">
    <location>
        <begin position="3186"/>
        <end position="3221"/>
    </location>
</feature>
<evidence type="ECO:0008006" key="4">
    <source>
        <dbReference type="Google" id="ProtNLM"/>
    </source>
</evidence>
<feature type="compositionally biased region" description="Basic and acidic residues" evidence="1">
    <location>
        <begin position="2012"/>
        <end position="2029"/>
    </location>
</feature>
<proteinExistence type="predicted"/>
<feature type="compositionally biased region" description="Basic and acidic residues" evidence="1">
    <location>
        <begin position="2136"/>
        <end position="2157"/>
    </location>
</feature>
<feature type="compositionally biased region" description="Basic and acidic residues" evidence="1">
    <location>
        <begin position="1901"/>
        <end position="1942"/>
    </location>
</feature>
<feature type="compositionally biased region" description="Basic and acidic residues" evidence="1">
    <location>
        <begin position="982"/>
        <end position="1005"/>
    </location>
</feature>
<feature type="compositionally biased region" description="Basic and acidic residues" evidence="1">
    <location>
        <begin position="1124"/>
        <end position="1135"/>
    </location>
</feature>
<feature type="compositionally biased region" description="Basic and acidic residues" evidence="1">
    <location>
        <begin position="4007"/>
        <end position="4017"/>
    </location>
</feature>
<gene>
    <name evidence="2" type="ORF">POTOM_002678</name>
</gene>
<feature type="compositionally biased region" description="Basic and acidic residues" evidence="1">
    <location>
        <begin position="842"/>
        <end position="866"/>
    </location>
</feature>
<feature type="region of interest" description="Disordered" evidence="1">
    <location>
        <begin position="494"/>
        <end position="569"/>
    </location>
</feature>
<feature type="compositionally biased region" description="Basic and acidic residues" evidence="1">
    <location>
        <begin position="1689"/>
        <end position="1704"/>
    </location>
</feature>
<feature type="region of interest" description="Disordered" evidence="1">
    <location>
        <begin position="1477"/>
        <end position="1565"/>
    </location>
</feature>
<dbReference type="OrthoDB" id="771720at2759"/>
<feature type="compositionally biased region" description="Basic and acidic residues" evidence="1">
    <location>
        <begin position="917"/>
        <end position="934"/>
    </location>
</feature>
<feature type="compositionally biased region" description="Basic and acidic residues" evidence="1">
    <location>
        <begin position="3891"/>
        <end position="3914"/>
    </location>
</feature>
<feature type="compositionally biased region" description="Basic and acidic residues" evidence="1">
    <location>
        <begin position="3508"/>
        <end position="3544"/>
    </location>
</feature>
<feature type="region of interest" description="Disordered" evidence="1">
    <location>
        <begin position="1248"/>
        <end position="1290"/>
    </location>
</feature>
<feature type="compositionally biased region" description="Basic and acidic residues" evidence="1">
    <location>
        <begin position="2198"/>
        <end position="2208"/>
    </location>
</feature>
<feature type="compositionally biased region" description="Basic and acidic residues" evidence="1">
    <location>
        <begin position="2303"/>
        <end position="2313"/>
    </location>
</feature>
<feature type="region of interest" description="Disordered" evidence="1">
    <location>
        <begin position="3108"/>
        <end position="3128"/>
    </location>
</feature>
<feature type="region of interest" description="Disordered" evidence="1">
    <location>
        <begin position="1335"/>
        <end position="1432"/>
    </location>
</feature>
<feature type="compositionally biased region" description="Basic and acidic residues" evidence="1">
    <location>
        <begin position="2524"/>
        <end position="2538"/>
    </location>
</feature>
<feature type="region of interest" description="Disordered" evidence="1">
    <location>
        <begin position="3503"/>
        <end position="3552"/>
    </location>
</feature>
<feature type="region of interest" description="Disordered" evidence="1">
    <location>
        <begin position="3954"/>
        <end position="4157"/>
    </location>
</feature>
<evidence type="ECO:0000256" key="1">
    <source>
        <dbReference type="SAM" id="MobiDB-lite"/>
    </source>
</evidence>
<reference evidence="2" key="1">
    <citation type="journal article" date="2020" name="bioRxiv">
        <title>Hybrid origin of Populus tomentosa Carr. identified through genome sequencing and phylogenomic analysis.</title>
        <authorList>
            <person name="An X."/>
            <person name="Gao K."/>
            <person name="Chen Z."/>
            <person name="Li J."/>
            <person name="Yang X."/>
            <person name="Yang X."/>
            <person name="Zhou J."/>
            <person name="Guo T."/>
            <person name="Zhao T."/>
            <person name="Huang S."/>
            <person name="Miao D."/>
            <person name="Khan W.U."/>
            <person name="Rao P."/>
            <person name="Ye M."/>
            <person name="Lei B."/>
            <person name="Liao W."/>
            <person name="Wang J."/>
            <person name="Ji L."/>
            <person name="Li Y."/>
            <person name="Guo B."/>
            <person name="Mustafa N.S."/>
            <person name="Li S."/>
            <person name="Yun Q."/>
            <person name="Keller S.R."/>
            <person name="Mao J."/>
            <person name="Zhang R."/>
            <person name="Strauss S.H."/>
        </authorList>
    </citation>
    <scope>NUCLEOTIDE SEQUENCE</scope>
    <source>
        <strain evidence="2">GM15</strain>
        <tissue evidence="2">Leaf</tissue>
    </source>
</reference>
<feature type="compositionally biased region" description="Basic and acidic residues" evidence="1">
    <location>
        <begin position="1266"/>
        <end position="1277"/>
    </location>
</feature>
<evidence type="ECO:0000313" key="2">
    <source>
        <dbReference type="EMBL" id="KAG6793469.1"/>
    </source>
</evidence>
<feature type="compositionally biased region" description="Basic and acidic residues" evidence="1">
    <location>
        <begin position="2415"/>
        <end position="2460"/>
    </location>
</feature>
<comment type="caution">
    <text evidence="2">The sequence shown here is derived from an EMBL/GenBank/DDBJ whole genome shotgun (WGS) entry which is preliminary data.</text>
</comment>
<feature type="compositionally biased region" description="Basic and acidic residues" evidence="1">
    <location>
        <begin position="670"/>
        <end position="688"/>
    </location>
</feature>
<feature type="compositionally biased region" description="Basic and acidic residues" evidence="1">
    <location>
        <begin position="1550"/>
        <end position="1561"/>
    </location>
</feature>
<feature type="compositionally biased region" description="Polar residues" evidence="1">
    <location>
        <begin position="2031"/>
        <end position="2043"/>
    </location>
</feature>
<feature type="compositionally biased region" description="Polar residues" evidence="1">
    <location>
        <begin position="1623"/>
        <end position="1637"/>
    </location>
</feature>
<protein>
    <recommendedName>
        <fullName evidence="4">Titin-like</fullName>
    </recommendedName>
</protein>
<feature type="compositionally biased region" description="Polar residues" evidence="1">
    <location>
        <begin position="1042"/>
        <end position="1058"/>
    </location>
</feature>
<name>A0A8X8DK46_POPTO</name>
<feature type="compositionally biased region" description="Basic and acidic residues" evidence="1">
    <location>
        <begin position="2326"/>
        <end position="2337"/>
    </location>
</feature>
<feature type="compositionally biased region" description="Polar residues" evidence="1">
    <location>
        <begin position="2093"/>
        <end position="2102"/>
    </location>
</feature>
<feature type="compositionally biased region" description="Basic and acidic residues" evidence="1">
    <location>
        <begin position="3248"/>
        <end position="3258"/>
    </location>
</feature>
<feature type="compositionally biased region" description="Basic and acidic residues" evidence="1">
    <location>
        <begin position="3373"/>
        <end position="3382"/>
    </location>
</feature>
<feature type="compositionally biased region" description="Polar residues" evidence="1">
    <location>
        <begin position="3223"/>
        <end position="3236"/>
    </location>
</feature>